<dbReference type="Pfam" id="PF07729">
    <property type="entry name" value="FCD"/>
    <property type="match status" value="1"/>
</dbReference>
<sequence>MMASQSEIAYSILKERIIGGRLTPGTLLSENELAEELKMSRTPVRNAITHLESEGFVVSLKNRGVLIKEINGKEMLDMYEATMAMLVYTLDVIGERGVRLNLERLAELLEKQLQAEQADDYLSYMKHSMLFIKAVVSSIHNQAMLAVMDTYVDKISMAAYINYLNTPYIKHYSANALNRSIYEALKDGKADEARRIVKNALAYARERMLESGQF</sequence>
<dbReference type="SMART" id="SM00345">
    <property type="entry name" value="HTH_GNTR"/>
    <property type="match status" value="1"/>
</dbReference>
<feature type="domain" description="HTH gntR-type" evidence="4">
    <location>
        <begin position="3"/>
        <end position="70"/>
    </location>
</feature>
<protein>
    <submittedName>
        <fullName evidence="5">GntR family transcriptional regulator</fullName>
    </submittedName>
</protein>
<dbReference type="CDD" id="cd07377">
    <property type="entry name" value="WHTH_GntR"/>
    <property type="match status" value="1"/>
</dbReference>
<keyword evidence="6" id="KW-1185">Reference proteome</keyword>
<name>A0A3A1V133_9BACL</name>
<dbReference type="RefSeq" id="WP_119601013.1">
    <property type="nucleotide sequence ID" value="NZ_QXQA01000011.1"/>
</dbReference>
<evidence type="ECO:0000313" key="6">
    <source>
        <dbReference type="Proteomes" id="UP000266482"/>
    </source>
</evidence>
<dbReference type="GO" id="GO:0003700">
    <property type="term" value="F:DNA-binding transcription factor activity"/>
    <property type="evidence" value="ECO:0007669"/>
    <property type="project" value="InterPro"/>
</dbReference>
<dbReference type="InterPro" id="IPR000524">
    <property type="entry name" value="Tscrpt_reg_HTH_GntR"/>
</dbReference>
<gene>
    <name evidence="5" type="ORF">D3P08_17585</name>
</gene>
<evidence type="ECO:0000313" key="5">
    <source>
        <dbReference type="EMBL" id="RIX51280.1"/>
    </source>
</evidence>
<dbReference type="GO" id="GO:0003677">
    <property type="term" value="F:DNA binding"/>
    <property type="evidence" value="ECO:0007669"/>
    <property type="project" value="UniProtKB-KW"/>
</dbReference>
<dbReference type="Gene3D" id="1.10.10.10">
    <property type="entry name" value="Winged helix-like DNA-binding domain superfamily/Winged helix DNA-binding domain"/>
    <property type="match status" value="1"/>
</dbReference>
<evidence type="ECO:0000256" key="1">
    <source>
        <dbReference type="ARBA" id="ARBA00023015"/>
    </source>
</evidence>
<dbReference type="PANTHER" id="PTHR43537">
    <property type="entry name" value="TRANSCRIPTIONAL REGULATOR, GNTR FAMILY"/>
    <property type="match status" value="1"/>
</dbReference>
<dbReference type="PRINTS" id="PR00035">
    <property type="entry name" value="HTHGNTR"/>
</dbReference>
<dbReference type="InterPro" id="IPR011711">
    <property type="entry name" value="GntR_C"/>
</dbReference>
<dbReference type="OrthoDB" id="368257at2"/>
<dbReference type="SUPFAM" id="SSF46785">
    <property type="entry name" value="Winged helix' DNA-binding domain"/>
    <property type="match status" value="1"/>
</dbReference>
<dbReference type="AlphaFoldDB" id="A0A3A1V133"/>
<dbReference type="InterPro" id="IPR008920">
    <property type="entry name" value="TF_FadR/GntR_C"/>
</dbReference>
<dbReference type="SUPFAM" id="SSF48008">
    <property type="entry name" value="GntR ligand-binding domain-like"/>
    <property type="match status" value="1"/>
</dbReference>
<dbReference type="Pfam" id="PF00392">
    <property type="entry name" value="GntR"/>
    <property type="match status" value="1"/>
</dbReference>
<dbReference type="Proteomes" id="UP000266482">
    <property type="component" value="Unassembled WGS sequence"/>
</dbReference>
<keyword evidence="2" id="KW-0238">DNA-binding</keyword>
<comment type="caution">
    <text evidence="5">The sequence shown here is derived from an EMBL/GenBank/DDBJ whole genome shotgun (WGS) entry which is preliminary data.</text>
</comment>
<evidence type="ECO:0000256" key="3">
    <source>
        <dbReference type="ARBA" id="ARBA00023163"/>
    </source>
</evidence>
<dbReference type="InterPro" id="IPR036388">
    <property type="entry name" value="WH-like_DNA-bd_sf"/>
</dbReference>
<reference evidence="5 6" key="1">
    <citation type="submission" date="2018-09" db="EMBL/GenBank/DDBJ databases">
        <title>Paenibacillus aracenensis nov. sp. isolated from a cave in southern Spain.</title>
        <authorList>
            <person name="Jurado V."/>
            <person name="Gutierrez-Patricio S."/>
            <person name="Gonzalez-Pimentel J.L."/>
            <person name="Miller A.Z."/>
            <person name="Laiz L."/>
            <person name="Saiz-Jimenez C."/>
        </authorList>
    </citation>
    <scope>NUCLEOTIDE SEQUENCE [LARGE SCALE GENOMIC DNA]</scope>
    <source>
        <strain evidence="5 6">DSM 22867</strain>
    </source>
</reference>
<dbReference type="InterPro" id="IPR036390">
    <property type="entry name" value="WH_DNA-bd_sf"/>
</dbReference>
<dbReference type="PROSITE" id="PS50949">
    <property type="entry name" value="HTH_GNTR"/>
    <property type="match status" value="1"/>
</dbReference>
<accession>A0A3A1V133</accession>
<dbReference type="EMBL" id="QXQA01000011">
    <property type="protein sequence ID" value="RIX51280.1"/>
    <property type="molecule type" value="Genomic_DNA"/>
</dbReference>
<dbReference type="Gene3D" id="1.20.120.530">
    <property type="entry name" value="GntR ligand-binding domain-like"/>
    <property type="match status" value="1"/>
</dbReference>
<dbReference type="PANTHER" id="PTHR43537:SF45">
    <property type="entry name" value="GNTR FAMILY REGULATORY PROTEIN"/>
    <property type="match status" value="1"/>
</dbReference>
<evidence type="ECO:0000256" key="2">
    <source>
        <dbReference type="ARBA" id="ARBA00023125"/>
    </source>
</evidence>
<evidence type="ECO:0000259" key="4">
    <source>
        <dbReference type="PROSITE" id="PS50949"/>
    </source>
</evidence>
<organism evidence="5 6">
    <name type="scientific">Paenibacillus nanensis</name>
    <dbReference type="NCBI Taxonomy" id="393251"/>
    <lineage>
        <taxon>Bacteria</taxon>
        <taxon>Bacillati</taxon>
        <taxon>Bacillota</taxon>
        <taxon>Bacilli</taxon>
        <taxon>Bacillales</taxon>
        <taxon>Paenibacillaceae</taxon>
        <taxon>Paenibacillus</taxon>
    </lineage>
</organism>
<keyword evidence="1" id="KW-0805">Transcription regulation</keyword>
<proteinExistence type="predicted"/>
<keyword evidence="3" id="KW-0804">Transcription</keyword>